<evidence type="ECO:0000259" key="3">
    <source>
        <dbReference type="Pfam" id="PF00534"/>
    </source>
</evidence>
<dbReference type="Gene3D" id="3.40.50.2000">
    <property type="entry name" value="Glycogen Phosphorylase B"/>
    <property type="match status" value="1"/>
</dbReference>
<proteinExistence type="predicted"/>
<keyword evidence="1" id="KW-0808">Transferase</keyword>
<evidence type="ECO:0000313" key="4">
    <source>
        <dbReference type="EMBL" id="MBP2471928.1"/>
    </source>
</evidence>
<gene>
    <name evidence="4" type="ORF">JOF53_000800</name>
</gene>
<dbReference type="CDD" id="cd03801">
    <property type="entry name" value="GT4_PimA-like"/>
    <property type="match status" value="1"/>
</dbReference>
<protein>
    <submittedName>
        <fullName evidence="4">Glycosyltransferase involved in cell wall biosynthesis</fullName>
    </submittedName>
</protein>
<feature type="domain" description="Glycosyl transferase family 1" evidence="3">
    <location>
        <begin position="171"/>
        <end position="307"/>
    </location>
</feature>
<dbReference type="SUPFAM" id="SSF53756">
    <property type="entry name" value="UDP-Glycosyltransferase/glycogen phosphorylase"/>
    <property type="match status" value="1"/>
</dbReference>
<reference evidence="4 5" key="1">
    <citation type="submission" date="2021-03" db="EMBL/GenBank/DDBJ databases">
        <title>Sequencing the genomes of 1000 actinobacteria strains.</title>
        <authorList>
            <person name="Klenk H.-P."/>
        </authorList>
    </citation>
    <scope>NUCLEOTIDE SEQUENCE [LARGE SCALE GENOMIC DNA]</scope>
    <source>
        <strain evidence="4 5">DSM 44580</strain>
    </source>
</reference>
<accession>A0ABS5A5P9</accession>
<dbReference type="InterPro" id="IPR001296">
    <property type="entry name" value="Glyco_trans_1"/>
</dbReference>
<name>A0ABS5A5P9_9PSEU</name>
<feature type="region of interest" description="Disordered" evidence="2">
    <location>
        <begin position="388"/>
        <end position="412"/>
    </location>
</feature>
<dbReference type="Proteomes" id="UP001519363">
    <property type="component" value="Unassembled WGS sequence"/>
</dbReference>
<dbReference type="InterPro" id="IPR050194">
    <property type="entry name" value="Glycosyltransferase_grp1"/>
</dbReference>
<organism evidence="4 5">
    <name type="scientific">Crossiella equi</name>
    <dbReference type="NCBI Taxonomy" id="130796"/>
    <lineage>
        <taxon>Bacteria</taxon>
        <taxon>Bacillati</taxon>
        <taxon>Actinomycetota</taxon>
        <taxon>Actinomycetes</taxon>
        <taxon>Pseudonocardiales</taxon>
        <taxon>Pseudonocardiaceae</taxon>
        <taxon>Crossiella</taxon>
    </lineage>
</organism>
<keyword evidence="5" id="KW-1185">Reference proteome</keyword>
<dbReference type="PANTHER" id="PTHR45947:SF3">
    <property type="entry name" value="SULFOQUINOVOSYL TRANSFERASE SQD2"/>
    <property type="match status" value="1"/>
</dbReference>
<evidence type="ECO:0000256" key="1">
    <source>
        <dbReference type="ARBA" id="ARBA00022679"/>
    </source>
</evidence>
<dbReference type="EMBL" id="JAGIOO010000001">
    <property type="protein sequence ID" value="MBP2471928.1"/>
    <property type="molecule type" value="Genomic_DNA"/>
</dbReference>
<dbReference type="PANTHER" id="PTHR45947">
    <property type="entry name" value="SULFOQUINOVOSYL TRANSFERASE SQD2"/>
    <property type="match status" value="1"/>
</dbReference>
<evidence type="ECO:0000313" key="5">
    <source>
        <dbReference type="Proteomes" id="UP001519363"/>
    </source>
</evidence>
<evidence type="ECO:0000256" key="2">
    <source>
        <dbReference type="SAM" id="MobiDB-lite"/>
    </source>
</evidence>
<dbReference type="Pfam" id="PF00534">
    <property type="entry name" value="Glycos_transf_1"/>
    <property type="match status" value="1"/>
</dbReference>
<dbReference type="RefSeq" id="WP_086781661.1">
    <property type="nucleotide sequence ID" value="NZ_JAGIOO010000001.1"/>
</dbReference>
<sequence length="434" mass="47402">MTVRIGVHFIRRRILTRALRHGGEAVHSSVFRCAKGFEALCAQPEDDGVDFHAWDEREPVEDFVARSDVLVGIPDIRLLNARDRAPHRPPYLALVMGDATRALPWRTALVRRFGAQDTFVCSCSADTGILRLFLEPPEESSVDTAPMPSLLEQFLPTGPPDPAVTRALAGFAPERPVVLSAERMKPEKGVHHVVSLAGYLREHGHDPVLVLLSAGQRTPYQLRVEQQVMAAGLTGSTVLLPFLDARGLATAYQRASFVVSASTIYDNNFGYVPIESQLVGTPPVVADWGGYRDSVLDGRTGVHMPTTLHGDGAVTLDWEPAAVTAEAMLRDPARYRSAVAAGKAHIEANYSLAAARRRYTELAHTALARPRGGGWGISELGWRAVESGWTDQSDNPDRTGRRQQGSRGDAEARQAIHQLIYARYVTHSTAARTA</sequence>
<comment type="caution">
    <text evidence="4">The sequence shown here is derived from an EMBL/GenBank/DDBJ whole genome shotgun (WGS) entry which is preliminary data.</text>
</comment>